<evidence type="ECO:0000256" key="11">
    <source>
        <dbReference type="ARBA" id="ARBA00023303"/>
    </source>
</evidence>
<evidence type="ECO:0000256" key="6">
    <source>
        <dbReference type="ARBA" id="ARBA00022868"/>
    </source>
</evidence>
<dbReference type="STRING" id="151549.A0A4C1TTC8"/>
<dbReference type="AlphaFoldDB" id="A0A4C1TTC8"/>
<comment type="caution">
    <text evidence="12">The sequence shown here is derived from an EMBL/GenBank/DDBJ whole genome shotgun (WGS) entry which is preliminary data.</text>
</comment>
<keyword evidence="5" id="KW-0812">Transmembrane</keyword>
<keyword evidence="13" id="KW-1185">Reference proteome</keyword>
<keyword evidence="11" id="KW-0407">Ion channel</keyword>
<dbReference type="Pfam" id="PF00876">
    <property type="entry name" value="Innexin"/>
    <property type="match status" value="1"/>
</dbReference>
<organism evidence="12 13">
    <name type="scientific">Eumeta variegata</name>
    <name type="common">Bagworm moth</name>
    <name type="synonym">Eumeta japonica</name>
    <dbReference type="NCBI Taxonomy" id="151549"/>
    <lineage>
        <taxon>Eukaryota</taxon>
        <taxon>Metazoa</taxon>
        <taxon>Ecdysozoa</taxon>
        <taxon>Arthropoda</taxon>
        <taxon>Hexapoda</taxon>
        <taxon>Insecta</taxon>
        <taxon>Pterygota</taxon>
        <taxon>Neoptera</taxon>
        <taxon>Endopterygota</taxon>
        <taxon>Lepidoptera</taxon>
        <taxon>Glossata</taxon>
        <taxon>Ditrysia</taxon>
        <taxon>Tineoidea</taxon>
        <taxon>Psychidae</taxon>
        <taxon>Oiketicinae</taxon>
        <taxon>Eumeta</taxon>
    </lineage>
</organism>
<comment type="subcellular location">
    <subcellularLocation>
        <location evidence="1">Cell junction</location>
        <location evidence="1">Gap junction</location>
    </subcellularLocation>
    <subcellularLocation>
        <location evidence="2">Cell membrane</location>
        <topology evidence="2">Multi-pass membrane protein</topology>
    </subcellularLocation>
</comment>
<evidence type="ECO:0000256" key="4">
    <source>
        <dbReference type="ARBA" id="ARBA00022475"/>
    </source>
</evidence>
<evidence type="ECO:0000256" key="3">
    <source>
        <dbReference type="ARBA" id="ARBA00022448"/>
    </source>
</evidence>
<dbReference type="GO" id="GO:0034220">
    <property type="term" value="P:monoatomic ion transmembrane transport"/>
    <property type="evidence" value="ECO:0007669"/>
    <property type="project" value="UniProtKB-KW"/>
</dbReference>
<dbReference type="InterPro" id="IPR000990">
    <property type="entry name" value="Innexin"/>
</dbReference>
<protein>
    <submittedName>
        <fullName evidence="12">Innexin inx1</fullName>
    </submittedName>
</protein>
<sequence>MSFRRRLVIIFVPRVRPRLLHARSRSLPLEMAVAVSRRADVGDWWLLYMLARNMDPLIYNCNFFHWQGIHIGIGEEDGRESAAERVTPARRRAAPGGHILAAAKVWAVTDRWR</sequence>
<evidence type="ECO:0000313" key="12">
    <source>
        <dbReference type="EMBL" id="GBP17239.1"/>
    </source>
</evidence>
<evidence type="ECO:0000313" key="13">
    <source>
        <dbReference type="Proteomes" id="UP000299102"/>
    </source>
</evidence>
<evidence type="ECO:0000256" key="5">
    <source>
        <dbReference type="ARBA" id="ARBA00022692"/>
    </source>
</evidence>
<keyword evidence="9" id="KW-0406">Ion transport</keyword>
<gene>
    <name evidence="12" type="primary">inx1</name>
    <name evidence="12" type="ORF">EVAR_17737_1</name>
</gene>
<keyword evidence="10" id="KW-0472">Membrane</keyword>
<dbReference type="GO" id="GO:0005921">
    <property type="term" value="C:gap junction"/>
    <property type="evidence" value="ECO:0007669"/>
    <property type="project" value="UniProtKB-SubCell"/>
</dbReference>
<evidence type="ECO:0000256" key="2">
    <source>
        <dbReference type="ARBA" id="ARBA00004651"/>
    </source>
</evidence>
<reference evidence="12 13" key="1">
    <citation type="journal article" date="2019" name="Commun. Biol.">
        <title>The bagworm genome reveals a unique fibroin gene that provides high tensile strength.</title>
        <authorList>
            <person name="Kono N."/>
            <person name="Nakamura H."/>
            <person name="Ohtoshi R."/>
            <person name="Tomita M."/>
            <person name="Numata K."/>
            <person name="Arakawa K."/>
        </authorList>
    </citation>
    <scope>NUCLEOTIDE SEQUENCE [LARGE SCALE GENOMIC DNA]</scope>
</reference>
<name>A0A4C1TTC8_EUMVA</name>
<evidence type="ECO:0000256" key="10">
    <source>
        <dbReference type="ARBA" id="ARBA00023136"/>
    </source>
</evidence>
<keyword evidence="7" id="KW-0965">Cell junction</keyword>
<evidence type="ECO:0000256" key="7">
    <source>
        <dbReference type="ARBA" id="ARBA00022949"/>
    </source>
</evidence>
<evidence type="ECO:0000256" key="8">
    <source>
        <dbReference type="ARBA" id="ARBA00022989"/>
    </source>
</evidence>
<proteinExistence type="predicted"/>
<keyword evidence="8" id="KW-1133">Transmembrane helix</keyword>
<dbReference type="GO" id="GO:0005886">
    <property type="term" value="C:plasma membrane"/>
    <property type="evidence" value="ECO:0007669"/>
    <property type="project" value="UniProtKB-SubCell"/>
</dbReference>
<dbReference type="OrthoDB" id="5867527at2759"/>
<keyword evidence="6" id="KW-0303">Gap junction</keyword>
<keyword evidence="3" id="KW-0813">Transport</keyword>
<evidence type="ECO:0000256" key="1">
    <source>
        <dbReference type="ARBA" id="ARBA00004610"/>
    </source>
</evidence>
<accession>A0A4C1TTC8</accession>
<dbReference type="Proteomes" id="UP000299102">
    <property type="component" value="Unassembled WGS sequence"/>
</dbReference>
<dbReference type="EMBL" id="BGZK01000086">
    <property type="protein sequence ID" value="GBP17239.1"/>
    <property type="molecule type" value="Genomic_DNA"/>
</dbReference>
<evidence type="ECO:0000256" key="9">
    <source>
        <dbReference type="ARBA" id="ARBA00023065"/>
    </source>
</evidence>
<keyword evidence="4" id="KW-1003">Cell membrane</keyword>